<evidence type="ECO:0000313" key="1">
    <source>
        <dbReference type="EMBL" id="CAH2016791.1"/>
    </source>
</evidence>
<name>A0A9P0QBV8_ACAOB</name>
<dbReference type="EMBL" id="CAKOFQ010009016">
    <property type="protein sequence ID" value="CAH2016791.1"/>
    <property type="molecule type" value="Genomic_DNA"/>
</dbReference>
<keyword evidence="3" id="KW-1185">Reference proteome</keyword>
<accession>A0A9P0QBV8</accession>
<dbReference type="OrthoDB" id="1728974at2759"/>
<dbReference type="Proteomes" id="UP001152888">
    <property type="component" value="Unassembled WGS sequence"/>
</dbReference>
<gene>
    <name evidence="1" type="ORF">ACAOBT_LOCUS35603</name>
    <name evidence="2" type="ORF">ACAOBT_LOCUS35866</name>
</gene>
<dbReference type="AlphaFoldDB" id="A0A9P0QBV8"/>
<evidence type="ECO:0000313" key="3">
    <source>
        <dbReference type="Proteomes" id="UP001152888"/>
    </source>
</evidence>
<reference evidence="1" key="1">
    <citation type="submission" date="2022-03" db="EMBL/GenBank/DDBJ databases">
        <authorList>
            <person name="Sayadi A."/>
        </authorList>
    </citation>
    <scope>NUCLEOTIDE SEQUENCE</scope>
</reference>
<proteinExistence type="predicted"/>
<organism evidence="1 3">
    <name type="scientific">Acanthoscelides obtectus</name>
    <name type="common">Bean weevil</name>
    <name type="synonym">Bruchus obtectus</name>
    <dbReference type="NCBI Taxonomy" id="200917"/>
    <lineage>
        <taxon>Eukaryota</taxon>
        <taxon>Metazoa</taxon>
        <taxon>Ecdysozoa</taxon>
        <taxon>Arthropoda</taxon>
        <taxon>Hexapoda</taxon>
        <taxon>Insecta</taxon>
        <taxon>Pterygota</taxon>
        <taxon>Neoptera</taxon>
        <taxon>Endopterygota</taxon>
        <taxon>Coleoptera</taxon>
        <taxon>Polyphaga</taxon>
        <taxon>Cucujiformia</taxon>
        <taxon>Chrysomeloidea</taxon>
        <taxon>Chrysomelidae</taxon>
        <taxon>Bruchinae</taxon>
        <taxon>Bruchini</taxon>
        <taxon>Acanthoscelides</taxon>
    </lineage>
</organism>
<dbReference type="EMBL" id="CAKOFQ010009163">
    <property type="protein sequence ID" value="CAH2017203.1"/>
    <property type="molecule type" value="Genomic_DNA"/>
</dbReference>
<protein>
    <submittedName>
        <fullName evidence="1">Uncharacterized protein</fullName>
    </submittedName>
</protein>
<evidence type="ECO:0000313" key="2">
    <source>
        <dbReference type="EMBL" id="CAH2017203.1"/>
    </source>
</evidence>
<sequence>MSTSTRMEIDIPLQHIEPIETSSLPTLNQQQSDDNITMTMGHDELNDILANLNIDNLLENTNNIITENAS</sequence>
<comment type="caution">
    <text evidence="1">The sequence shown here is derived from an EMBL/GenBank/DDBJ whole genome shotgun (WGS) entry which is preliminary data.</text>
</comment>